<keyword evidence="7" id="KW-0521">NADP</keyword>
<dbReference type="GO" id="GO:0030145">
    <property type="term" value="F:manganese ion binding"/>
    <property type="evidence" value="ECO:0007669"/>
    <property type="project" value="TreeGrafter"/>
</dbReference>
<evidence type="ECO:0000256" key="2">
    <source>
        <dbReference type="ARBA" id="ARBA00001946"/>
    </source>
</evidence>
<dbReference type="InterPro" id="IPR003821">
    <property type="entry name" value="DXP_reductoisomerase"/>
</dbReference>
<dbReference type="GO" id="GO:0030604">
    <property type="term" value="F:1-deoxy-D-xylulose-5-phosphate reductoisomerase activity"/>
    <property type="evidence" value="ECO:0007669"/>
    <property type="project" value="UniProtKB-EC"/>
</dbReference>
<dbReference type="InterPro" id="IPR036291">
    <property type="entry name" value="NAD(P)-bd_dom_sf"/>
</dbReference>
<comment type="similarity">
    <text evidence="4">Belongs to the DXR family.</text>
</comment>
<feature type="non-terminal residue" evidence="15">
    <location>
        <position position="1"/>
    </location>
</feature>
<dbReference type="InterPro" id="IPR013512">
    <property type="entry name" value="DXP_reductoisomerase_N"/>
</dbReference>
<feature type="domain" description="1-deoxy-D-xylulose 5-phosphate reductoisomerase C-terminal" evidence="13">
    <location>
        <begin position="125"/>
        <end position="207"/>
    </location>
</feature>
<protein>
    <recommendedName>
        <fullName evidence="5">1-deoxy-D-xylulose-5-phosphate reductoisomerase</fullName>
        <ecNumber evidence="5">1.1.1.267</ecNumber>
    </recommendedName>
</protein>
<dbReference type="Pfam" id="PF02670">
    <property type="entry name" value="DXP_reductoisom"/>
    <property type="match status" value="1"/>
</dbReference>
<evidence type="ECO:0000256" key="7">
    <source>
        <dbReference type="ARBA" id="ARBA00022857"/>
    </source>
</evidence>
<evidence type="ECO:0000256" key="9">
    <source>
        <dbReference type="ARBA" id="ARBA00023211"/>
    </source>
</evidence>
<evidence type="ECO:0000313" key="15">
    <source>
        <dbReference type="EMBL" id="SVA42320.1"/>
    </source>
</evidence>
<organism evidence="15">
    <name type="scientific">marine metagenome</name>
    <dbReference type="NCBI Taxonomy" id="408172"/>
    <lineage>
        <taxon>unclassified sequences</taxon>
        <taxon>metagenomes</taxon>
        <taxon>ecological metagenomes</taxon>
    </lineage>
</organism>
<dbReference type="PANTHER" id="PTHR30525">
    <property type="entry name" value="1-DEOXY-D-XYLULOSE 5-PHOSPHATE REDUCTOISOMERASE"/>
    <property type="match status" value="1"/>
</dbReference>
<evidence type="ECO:0000256" key="4">
    <source>
        <dbReference type="ARBA" id="ARBA00006825"/>
    </source>
</evidence>
<evidence type="ECO:0000256" key="8">
    <source>
        <dbReference type="ARBA" id="ARBA00023002"/>
    </source>
</evidence>
<dbReference type="SUPFAM" id="SSF69055">
    <property type="entry name" value="1-deoxy-D-xylulose-5-phosphate reductoisomerase, C-terminal domain"/>
    <property type="match status" value="1"/>
</dbReference>
<dbReference type="NCBIfam" id="TIGR00243">
    <property type="entry name" value="Dxr"/>
    <property type="match status" value="1"/>
</dbReference>
<comment type="cofactor">
    <cofactor evidence="1">
        <name>Mn(2+)</name>
        <dbReference type="ChEBI" id="CHEBI:29035"/>
    </cofactor>
</comment>
<evidence type="ECO:0000256" key="3">
    <source>
        <dbReference type="ARBA" id="ARBA00005094"/>
    </source>
</evidence>
<evidence type="ECO:0000259" key="13">
    <source>
        <dbReference type="Pfam" id="PF08436"/>
    </source>
</evidence>
<dbReference type="GO" id="GO:0070402">
    <property type="term" value="F:NADPH binding"/>
    <property type="evidence" value="ECO:0007669"/>
    <property type="project" value="InterPro"/>
</dbReference>
<feature type="domain" description="DXP reductoisomerase C-terminal" evidence="14">
    <location>
        <begin position="239"/>
        <end position="352"/>
    </location>
</feature>
<evidence type="ECO:0000256" key="11">
    <source>
        <dbReference type="ARBA" id="ARBA00048543"/>
    </source>
</evidence>
<feature type="domain" description="1-deoxy-D-xylulose 5-phosphate reductoisomerase N-terminal" evidence="12">
    <location>
        <begin position="1"/>
        <end position="111"/>
    </location>
</feature>
<dbReference type="PIRSF" id="PIRSF006205">
    <property type="entry name" value="Dxp_reductismrs"/>
    <property type="match status" value="1"/>
</dbReference>
<name>A0A381VPT7_9ZZZZ</name>
<keyword evidence="8" id="KW-0560">Oxidoreductase</keyword>
<comment type="cofactor">
    <cofactor evidence="2">
        <name>Mg(2+)</name>
        <dbReference type="ChEBI" id="CHEBI:18420"/>
    </cofactor>
</comment>
<dbReference type="EC" id="1.1.1.267" evidence="5"/>
<dbReference type="AlphaFoldDB" id="A0A381VPT7"/>
<dbReference type="GO" id="GO:0051484">
    <property type="term" value="P:isopentenyl diphosphate biosynthetic process, methylerythritol 4-phosphate pathway involved in terpenoid biosynthetic process"/>
    <property type="evidence" value="ECO:0007669"/>
    <property type="project" value="TreeGrafter"/>
</dbReference>
<dbReference type="InterPro" id="IPR026877">
    <property type="entry name" value="DXPR_C"/>
</dbReference>
<dbReference type="SUPFAM" id="SSF51735">
    <property type="entry name" value="NAD(P)-binding Rossmann-fold domains"/>
    <property type="match status" value="1"/>
</dbReference>
<keyword evidence="6" id="KW-0479">Metal-binding</keyword>
<dbReference type="PANTHER" id="PTHR30525:SF0">
    <property type="entry name" value="1-DEOXY-D-XYLULOSE 5-PHOSPHATE REDUCTOISOMERASE, CHLOROPLASTIC"/>
    <property type="match status" value="1"/>
</dbReference>
<dbReference type="Pfam" id="PF13288">
    <property type="entry name" value="DXPR_C"/>
    <property type="match status" value="1"/>
</dbReference>
<proteinExistence type="inferred from homology"/>
<comment type="pathway">
    <text evidence="3">Isoprenoid biosynthesis; isopentenyl diphosphate biosynthesis via DXP pathway; isopentenyl diphosphate from 1-deoxy-D-xylulose 5-phosphate: step 1/6.</text>
</comment>
<dbReference type="HAMAP" id="MF_00183">
    <property type="entry name" value="DXP_reductoisom"/>
    <property type="match status" value="1"/>
</dbReference>
<reference evidence="15" key="1">
    <citation type="submission" date="2018-05" db="EMBL/GenBank/DDBJ databases">
        <authorList>
            <person name="Lanie J.A."/>
            <person name="Ng W.-L."/>
            <person name="Kazmierczak K.M."/>
            <person name="Andrzejewski T.M."/>
            <person name="Davidsen T.M."/>
            <person name="Wayne K.J."/>
            <person name="Tettelin H."/>
            <person name="Glass J.I."/>
            <person name="Rusch D."/>
            <person name="Podicherti R."/>
            <person name="Tsui H.-C.T."/>
            <person name="Winkler M.E."/>
        </authorList>
    </citation>
    <scope>NUCLEOTIDE SEQUENCE</scope>
</reference>
<dbReference type="EMBL" id="UINC01009434">
    <property type="protein sequence ID" value="SVA42320.1"/>
    <property type="molecule type" value="Genomic_DNA"/>
</dbReference>
<evidence type="ECO:0000256" key="1">
    <source>
        <dbReference type="ARBA" id="ARBA00001936"/>
    </source>
</evidence>
<dbReference type="SUPFAM" id="SSF55347">
    <property type="entry name" value="Glyceraldehyde-3-phosphate dehydrogenase-like, C-terminal domain"/>
    <property type="match status" value="1"/>
</dbReference>
<gene>
    <name evidence="15" type="ORF">METZ01_LOCUS95174</name>
</gene>
<accession>A0A381VPT7</accession>
<evidence type="ECO:0000259" key="14">
    <source>
        <dbReference type="Pfam" id="PF13288"/>
    </source>
</evidence>
<dbReference type="Gene3D" id="3.40.50.720">
    <property type="entry name" value="NAD(P)-binding Rossmann-like Domain"/>
    <property type="match status" value="1"/>
</dbReference>
<comment type="catalytic activity">
    <reaction evidence="11">
        <text>2-C-methyl-D-erythritol 4-phosphate + NADP(+) = 1-deoxy-D-xylulose 5-phosphate + NADPH + H(+)</text>
        <dbReference type="Rhea" id="RHEA:13717"/>
        <dbReference type="ChEBI" id="CHEBI:15378"/>
        <dbReference type="ChEBI" id="CHEBI:57783"/>
        <dbReference type="ChEBI" id="CHEBI:57792"/>
        <dbReference type="ChEBI" id="CHEBI:58262"/>
        <dbReference type="ChEBI" id="CHEBI:58349"/>
        <dbReference type="EC" id="1.1.1.267"/>
    </reaction>
    <physiologicalReaction direction="right-to-left" evidence="11">
        <dbReference type="Rhea" id="RHEA:13719"/>
    </physiologicalReaction>
</comment>
<keyword evidence="10" id="KW-0414">Isoprene biosynthesis</keyword>
<keyword evidence="9" id="KW-0464">Manganese</keyword>
<dbReference type="InterPro" id="IPR036169">
    <property type="entry name" value="DXPR_C_sf"/>
</dbReference>
<evidence type="ECO:0000256" key="10">
    <source>
        <dbReference type="ARBA" id="ARBA00023229"/>
    </source>
</evidence>
<dbReference type="Pfam" id="PF08436">
    <property type="entry name" value="DXP_redisom_C"/>
    <property type="match status" value="1"/>
</dbReference>
<evidence type="ECO:0000256" key="5">
    <source>
        <dbReference type="ARBA" id="ARBA00012366"/>
    </source>
</evidence>
<dbReference type="Gene3D" id="1.10.1740.10">
    <property type="match status" value="1"/>
</dbReference>
<evidence type="ECO:0000256" key="6">
    <source>
        <dbReference type="ARBA" id="ARBA00022723"/>
    </source>
</evidence>
<evidence type="ECO:0000259" key="12">
    <source>
        <dbReference type="Pfam" id="PF02670"/>
    </source>
</evidence>
<sequence length="366" mass="40635">VGVQTLDIIRTYPGKFDVIGIAANSNYETLAQQVHEFSPSLVSCNYFPKIFEESLPKTTKLCPIDKIAKAKDMDILVTATTGYASLIPTFKAIEHGKSIAIANKESVIMAGQYLIDYARENKASLFPIDSEPSAIWQCLRGEKSSIHRLIITASGGPFRDTPLKQMERVSPSDALRHPTWTMGAKISVDSATMMNKAFEVIEAKWLFGVEWDQIDVTIHPESIVHSIVEFQDGSSKSQMSHPDMRLPIQHALFYPKRPLNPNVTRYVPSVAGNLTFQDLEPERYPCFNMALNFAKRGGTWPSALCGADEGAVQAFLSGKISFPEIPQVIESALKFYQSKNEPSLEQLTEAFDWGVTKVRDLSGVEA</sequence>
<dbReference type="UniPathway" id="UPA00056">
    <property type="reaction ID" value="UER00092"/>
</dbReference>
<dbReference type="InterPro" id="IPR013644">
    <property type="entry name" value="DXP_reductoisomerase_C"/>
</dbReference>